<gene>
    <name evidence="1" type="ORF">CEE36_00865</name>
</gene>
<proteinExistence type="predicted"/>
<organism evidence="1 2">
    <name type="scientific">candidate division TA06 bacterium B3_TA06</name>
    <dbReference type="NCBI Taxonomy" id="2012487"/>
    <lineage>
        <taxon>Bacteria</taxon>
        <taxon>Bacteria division TA06</taxon>
    </lineage>
</organism>
<accession>A0A532VAU2</accession>
<sequence length="117" mass="12954">MRQKQVWMILALLSVLLFVLFCEPVGPEIERVTADNPSLAPGESTLLHCYVYNPLGAELTYVWQADWGKIENFGELARWTAPESVTSNLIVTITVTVSDGEGWIDSESISLEVKASP</sequence>
<dbReference type="EMBL" id="NJBO01000001">
    <property type="protein sequence ID" value="TKJ44323.1"/>
    <property type="molecule type" value="Genomic_DNA"/>
</dbReference>
<evidence type="ECO:0008006" key="3">
    <source>
        <dbReference type="Google" id="ProtNLM"/>
    </source>
</evidence>
<evidence type="ECO:0000313" key="2">
    <source>
        <dbReference type="Proteomes" id="UP000317778"/>
    </source>
</evidence>
<reference evidence="1 2" key="1">
    <citation type="submission" date="2017-06" db="EMBL/GenBank/DDBJ databases">
        <title>Novel microbial phyla capable of carbon fixation and sulfur reduction in deep-sea sediments.</title>
        <authorList>
            <person name="Huang J."/>
            <person name="Baker B."/>
            <person name="Wang Y."/>
        </authorList>
    </citation>
    <scope>NUCLEOTIDE SEQUENCE [LARGE SCALE GENOMIC DNA]</scope>
    <source>
        <strain evidence="1">B3_TA06</strain>
    </source>
</reference>
<dbReference type="Proteomes" id="UP000317778">
    <property type="component" value="Unassembled WGS sequence"/>
</dbReference>
<dbReference type="AlphaFoldDB" id="A0A532VAU2"/>
<comment type="caution">
    <text evidence="1">The sequence shown here is derived from an EMBL/GenBank/DDBJ whole genome shotgun (WGS) entry which is preliminary data.</text>
</comment>
<evidence type="ECO:0000313" key="1">
    <source>
        <dbReference type="EMBL" id="TKJ44323.1"/>
    </source>
</evidence>
<name>A0A532VAU2_UNCT6</name>
<protein>
    <recommendedName>
        <fullName evidence="3">Ig-like domain-containing protein</fullName>
    </recommendedName>
</protein>